<dbReference type="EMBL" id="CM027688">
    <property type="protein sequence ID" value="KAG0517669.1"/>
    <property type="molecule type" value="Genomic_DNA"/>
</dbReference>
<sequence>MILALLRVRGKKKQWLMNVGPVWIANQVRHATALCIDLQQRNSPQVSWPFLAPQVCRRHSAYGKFQLGTKHTRSLWCMAGASNLQDLLVRSPSPRPLGSGW</sequence>
<reference evidence="1" key="2">
    <citation type="submission" date="2020-10" db="EMBL/GenBank/DDBJ databases">
        <authorList>
            <person name="Cooper E.A."/>
            <person name="Brenton Z.W."/>
            <person name="Flinn B.S."/>
            <person name="Jenkins J."/>
            <person name="Shu S."/>
            <person name="Flowers D."/>
            <person name="Luo F."/>
            <person name="Wang Y."/>
            <person name="Xia P."/>
            <person name="Barry K."/>
            <person name="Daum C."/>
            <person name="Lipzen A."/>
            <person name="Yoshinaga Y."/>
            <person name="Schmutz J."/>
            <person name="Saski C."/>
            <person name="Vermerris W."/>
            <person name="Kresovich S."/>
        </authorList>
    </citation>
    <scope>NUCLEOTIDE SEQUENCE</scope>
</reference>
<name>A0A921Q8W7_SORBI</name>
<gene>
    <name evidence="1" type="ORF">BDA96_09G108900</name>
</gene>
<comment type="caution">
    <text evidence="1">The sequence shown here is derived from an EMBL/GenBank/DDBJ whole genome shotgun (WGS) entry which is preliminary data.</text>
</comment>
<dbReference type="AlphaFoldDB" id="A0A921Q8W7"/>
<protein>
    <submittedName>
        <fullName evidence="1">Uncharacterized protein</fullName>
    </submittedName>
</protein>
<proteinExistence type="predicted"/>
<dbReference type="Proteomes" id="UP000807115">
    <property type="component" value="Chromosome 9"/>
</dbReference>
<reference evidence="1" key="1">
    <citation type="journal article" date="2019" name="BMC Genomics">
        <title>A new reference genome for Sorghum bicolor reveals high levels of sequence similarity between sweet and grain genotypes: implications for the genetics of sugar metabolism.</title>
        <authorList>
            <person name="Cooper E.A."/>
            <person name="Brenton Z.W."/>
            <person name="Flinn B.S."/>
            <person name="Jenkins J."/>
            <person name="Shu S."/>
            <person name="Flowers D."/>
            <person name="Luo F."/>
            <person name="Wang Y."/>
            <person name="Xia P."/>
            <person name="Barry K."/>
            <person name="Daum C."/>
            <person name="Lipzen A."/>
            <person name="Yoshinaga Y."/>
            <person name="Schmutz J."/>
            <person name="Saski C."/>
            <person name="Vermerris W."/>
            <person name="Kresovich S."/>
        </authorList>
    </citation>
    <scope>NUCLEOTIDE SEQUENCE</scope>
</reference>
<evidence type="ECO:0000313" key="2">
    <source>
        <dbReference type="Proteomes" id="UP000807115"/>
    </source>
</evidence>
<accession>A0A921Q8W7</accession>
<organism evidence="1 2">
    <name type="scientific">Sorghum bicolor</name>
    <name type="common">Sorghum</name>
    <name type="synonym">Sorghum vulgare</name>
    <dbReference type="NCBI Taxonomy" id="4558"/>
    <lineage>
        <taxon>Eukaryota</taxon>
        <taxon>Viridiplantae</taxon>
        <taxon>Streptophyta</taxon>
        <taxon>Embryophyta</taxon>
        <taxon>Tracheophyta</taxon>
        <taxon>Spermatophyta</taxon>
        <taxon>Magnoliopsida</taxon>
        <taxon>Liliopsida</taxon>
        <taxon>Poales</taxon>
        <taxon>Poaceae</taxon>
        <taxon>PACMAD clade</taxon>
        <taxon>Panicoideae</taxon>
        <taxon>Andropogonodae</taxon>
        <taxon>Andropogoneae</taxon>
        <taxon>Sorghinae</taxon>
        <taxon>Sorghum</taxon>
    </lineage>
</organism>
<evidence type="ECO:0000313" key="1">
    <source>
        <dbReference type="EMBL" id="KAG0517669.1"/>
    </source>
</evidence>